<dbReference type="InterPro" id="IPR018957">
    <property type="entry name" value="Znf_C3HC4_RING-type"/>
</dbReference>
<dbReference type="InterPro" id="IPR001841">
    <property type="entry name" value="Znf_RING"/>
</dbReference>
<accession>A0AAN7PLK1</accession>
<dbReference type="GO" id="GO:0000209">
    <property type="term" value="P:protein polyubiquitination"/>
    <property type="evidence" value="ECO:0007669"/>
    <property type="project" value="TreeGrafter"/>
</dbReference>
<feature type="region of interest" description="Disordered" evidence="16">
    <location>
        <begin position="353"/>
        <end position="506"/>
    </location>
</feature>
<protein>
    <recommendedName>
        <fullName evidence="10">E3 ubiquitin-protein ligase Topors</fullName>
        <ecNumber evidence="2">2.3.2.27</ecNumber>
    </recommendedName>
    <alternativeName>
        <fullName evidence="11">RING-type E3 ubiquitin transferase Topors</fullName>
    </alternativeName>
    <alternativeName>
        <fullName evidence="13">SUMO1-protein E3 ligase Topors</fullName>
    </alternativeName>
    <alternativeName>
        <fullName evidence="12">Topoisomerase I-binding RING finger protein</fullName>
    </alternativeName>
    <alternativeName>
        <fullName evidence="14">Topoisomerase I-binding arginine/serine-rich protein</fullName>
    </alternativeName>
</protein>
<evidence type="ECO:0000256" key="15">
    <source>
        <dbReference type="PROSITE-ProRule" id="PRU00175"/>
    </source>
</evidence>
<keyword evidence="19" id="KW-1185">Reference proteome</keyword>
<feature type="region of interest" description="Disordered" evidence="16">
    <location>
        <begin position="545"/>
        <end position="569"/>
    </location>
</feature>
<evidence type="ECO:0000256" key="4">
    <source>
        <dbReference type="ARBA" id="ARBA00022723"/>
    </source>
</evidence>
<evidence type="ECO:0000313" key="18">
    <source>
        <dbReference type="EMBL" id="KAK4885491.1"/>
    </source>
</evidence>
<keyword evidence="6" id="KW-0833">Ubl conjugation pathway</keyword>
<dbReference type="GO" id="GO:0006513">
    <property type="term" value="P:protein monoubiquitination"/>
    <property type="evidence" value="ECO:0007669"/>
    <property type="project" value="TreeGrafter"/>
</dbReference>
<comment type="caution">
    <text evidence="18">The sequence shown here is derived from an EMBL/GenBank/DDBJ whole genome shotgun (WGS) entry which is preliminary data.</text>
</comment>
<proteinExistence type="predicted"/>
<organism evidence="18 19">
    <name type="scientific">Aquatica leii</name>
    <dbReference type="NCBI Taxonomy" id="1421715"/>
    <lineage>
        <taxon>Eukaryota</taxon>
        <taxon>Metazoa</taxon>
        <taxon>Ecdysozoa</taxon>
        <taxon>Arthropoda</taxon>
        <taxon>Hexapoda</taxon>
        <taxon>Insecta</taxon>
        <taxon>Pterygota</taxon>
        <taxon>Neoptera</taxon>
        <taxon>Endopterygota</taxon>
        <taxon>Coleoptera</taxon>
        <taxon>Polyphaga</taxon>
        <taxon>Elateriformia</taxon>
        <taxon>Elateroidea</taxon>
        <taxon>Lampyridae</taxon>
        <taxon>Luciolinae</taxon>
        <taxon>Aquatica</taxon>
    </lineage>
</organism>
<feature type="compositionally biased region" description="Low complexity" evidence="16">
    <location>
        <begin position="417"/>
        <end position="438"/>
    </location>
</feature>
<feature type="domain" description="RING-type" evidence="17">
    <location>
        <begin position="22"/>
        <end position="61"/>
    </location>
</feature>
<sequence>MNEIASPSPPPRQTTASPPPKCAICLGTCTNKCFSDSCRHQFCFTCLLEWSKVKAECPLCKQPFKSIIYNIKSNDEYDEHIINNEPLPGNRGFLDNEYLYLPPSPSRHFQFRTTFTVDSGGELAIQQMLLSHPLTNSLYNMPDSYVLPRQSRFGRLRHPRRASSATSFRRSIYMTNMWVYAPPDMTGRYREVTPQFFRENPAARNRLVPWLNRELNALLSENTQQVMHLVDVIMEYLTRWHIRSRYFKRLLENYLTNKTDHFIHEFYNFMRSPYDMIGYDRHVIYSDRPHSPTYLISDPEEDSDVTIVNISEPITVNNNPFRRPTIEVIEINSDSSHDSDVIIGETPIPEVVLIDSDSNDGGRTPEPQNNNISEDSEDNEVNRKPVLPLKIRLKRKRQSKEKRSRNKKRSYKRHRSSSISFSSSSSDESSDSSSSSNDSTHRRSKRKHKYKKSKARSYKDHKESKSRMKEKHKKVFKPIETESSSSCNSDTSSSKNFNANFDSDDSIPLSQIKHKELKKQKDKKLQAQTCKDHALISKNSQNTLQSIGNEDHSKPSCSQWNSSNIEPSTSHDKIIALPSTSSSSTSPLKIFPSTSNAIEETSYQNADSGSYFQNPIKNCFLDLDASRYESFIQYPFFGSTYMSPMSVGSRYYDGPELNFPKHLDYYSNCENREYTCPDNKMFQYNSSHNVDVPSRVNVAVGTSPIHNDSEFVYGNCTNEINNSHRLQSVIVKKEDKDNLNNFRAVTNDSDTEKPVEEEVRGDLELDDVPLAQRLEMLKNRTSNEDEDLLDDMPLIQRLQLEKKFSKLIVANEDNEIDIVQDNQVNPNYLHEGKRIQREIINTYFNDQH</sequence>
<evidence type="ECO:0000256" key="14">
    <source>
        <dbReference type="ARBA" id="ARBA00079184"/>
    </source>
</evidence>
<gene>
    <name evidence="18" type="ORF">RN001_001762</name>
</gene>
<dbReference type="GO" id="GO:0008270">
    <property type="term" value="F:zinc ion binding"/>
    <property type="evidence" value="ECO:0007669"/>
    <property type="project" value="UniProtKB-KW"/>
</dbReference>
<feature type="compositionally biased region" description="Basic residues" evidence="16">
    <location>
        <begin position="442"/>
        <end position="456"/>
    </location>
</feature>
<keyword evidence="3" id="KW-0808">Transferase</keyword>
<feature type="compositionally biased region" description="Basic and acidic residues" evidence="16">
    <location>
        <begin position="457"/>
        <end position="467"/>
    </location>
</feature>
<dbReference type="SUPFAM" id="SSF57850">
    <property type="entry name" value="RING/U-box"/>
    <property type="match status" value="1"/>
</dbReference>
<dbReference type="GO" id="GO:0061630">
    <property type="term" value="F:ubiquitin protein ligase activity"/>
    <property type="evidence" value="ECO:0007669"/>
    <property type="project" value="UniProtKB-EC"/>
</dbReference>
<evidence type="ECO:0000313" key="19">
    <source>
        <dbReference type="Proteomes" id="UP001353858"/>
    </source>
</evidence>
<dbReference type="EC" id="2.3.2.27" evidence="2"/>
<evidence type="ECO:0000256" key="9">
    <source>
        <dbReference type="ARBA" id="ARBA00023163"/>
    </source>
</evidence>
<dbReference type="InterPro" id="IPR017907">
    <property type="entry name" value="Znf_RING_CS"/>
</dbReference>
<reference evidence="19" key="1">
    <citation type="submission" date="2023-01" db="EMBL/GenBank/DDBJ databases">
        <title>Key to firefly adult light organ development and bioluminescence: homeobox transcription factors regulate luciferase expression and transportation to peroxisome.</title>
        <authorList>
            <person name="Fu X."/>
        </authorList>
    </citation>
    <scope>NUCLEOTIDE SEQUENCE [LARGE SCALE GENOMIC DNA]</scope>
</reference>
<dbReference type="InterPro" id="IPR058746">
    <property type="entry name" value="Znf_RING-type_Topors"/>
</dbReference>
<evidence type="ECO:0000256" key="2">
    <source>
        <dbReference type="ARBA" id="ARBA00012483"/>
    </source>
</evidence>
<evidence type="ECO:0000256" key="12">
    <source>
        <dbReference type="ARBA" id="ARBA00076940"/>
    </source>
</evidence>
<dbReference type="PANTHER" id="PTHR46077">
    <property type="entry name" value="E3 UBIQUITIN-PROTEIN LIGASE TOPORS"/>
    <property type="match status" value="1"/>
</dbReference>
<dbReference type="GO" id="GO:0005634">
    <property type="term" value="C:nucleus"/>
    <property type="evidence" value="ECO:0007669"/>
    <property type="project" value="UniProtKB-ARBA"/>
</dbReference>
<evidence type="ECO:0000256" key="10">
    <source>
        <dbReference type="ARBA" id="ARBA00071236"/>
    </source>
</evidence>
<evidence type="ECO:0000259" key="17">
    <source>
        <dbReference type="PROSITE" id="PS50089"/>
    </source>
</evidence>
<evidence type="ECO:0000256" key="5">
    <source>
        <dbReference type="ARBA" id="ARBA00022771"/>
    </source>
</evidence>
<dbReference type="EMBL" id="JARPUR010000001">
    <property type="protein sequence ID" value="KAK4885491.1"/>
    <property type="molecule type" value="Genomic_DNA"/>
</dbReference>
<name>A0AAN7PLK1_9COLE</name>
<dbReference type="FunFam" id="3.30.40.10:FF:000136">
    <property type="entry name" value="E3 ubiquitin-protein ligase Topors"/>
    <property type="match status" value="1"/>
</dbReference>
<keyword evidence="7" id="KW-0862">Zinc</keyword>
<dbReference type="PROSITE" id="PS50089">
    <property type="entry name" value="ZF_RING_2"/>
    <property type="match status" value="1"/>
</dbReference>
<dbReference type="SMART" id="SM00184">
    <property type="entry name" value="RING"/>
    <property type="match status" value="1"/>
</dbReference>
<comment type="catalytic activity">
    <reaction evidence="1">
        <text>S-ubiquitinyl-[E2 ubiquitin-conjugating enzyme]-L-cysteine + [acceptor protein]-L-lysine = [E2 ubiquitin-conjugating enzyme]-L-cysteine + N(6)-ubiquitinyl-[acceptor protein]-L-lysine.</text>
        <dbReference type="EC" id="2.3.2.27"/>
    </reaction>
</comment>
<evidence type="ECO:0000256" key="1">
    <source>
        <dbReference type="ARBA" id="ARBA00000900"/>
    </source>
</evidence>
<evidence type="ECO:0000256" key="11">
    <source>
        <dbReference type="ARBA" id="ARBA00076856"/>
    </source>
</evidence>
<evidence type="ECO:0000256" key="13">
    <source>
        <dbReference type="ARBA" id="ARBA00079040"/>
    </source>
</evidence>
<dbReference type="CDD" id="cd16574">
    <property type="entry name" value="RING-HC_Topors"/>
    <property type="match status" value="1"/>
</dbReference>
<keyword evidence="5 15" id="KW-0863">Zinc-finger</keyword>
<dbReference type="Proteomes" id="UP001353858">
    <property type="component" value="Unassembled WGS sequence"/>
</dbReference>
<dbReference type="InterPro" id="IPR013083">
    <property type="entry name" value="Znf_RING/FYVE/PHD"/>
</dbReference>
<evidence type="ECO:0000256" key="3">
    <source>
        <dbReference type="ARBA" id="ARBA00022679"/>
    </source>
</evidence>
<keyword evidence="8" id="KW-0805">Transcription regulation</keyword>
<dbReference type="InterPro" id="IPR058745">
    <property type="entry name" value="PWI_Topors"/>
</dbReference>
<feature type="compositionally biased region" description="Low complexity" evidence="16">
    <location>
        <begin position="483"/>
        <end position="494"/>
    </location>
</feature>
<feature type="compositionally biased region" description="Polar residues" evidence="16">
    <location>
        <begin position="555"/>
        <end position="568"/>
    </location>
</feature>
<dbReference type="AlphaFoldDB" id="A0AAN7PLK1"/>
<dbReference type="PANTHER" id="PTHR46077:SF1">
    <property type="entry name" value="TOP1 BINDING ARGININE_SERINE RICH PROTEIN, E3 UBIQUITIN LIGASE"/>
    <property type="match status" value="1"/>
</dbReference>
<dbReference type="Gene3D" id="3.30.40.10">
    <property type="entry name" value="Zinc/RING finger domain, C3HC4 (zinc finger)"/>
    <property type="match status" value="1"/>
</dbReference>
<evidence type="ECO:0000256" key="6">
    <source>
        <dbReference type="ARBA" id="ARBA00022786"/>
    </source>
</evidence>
<evidence type="ECO:0000256" key="7">
    <source>
        <dbReference type="ARBA" id="ARBA00022833"/>
    </source>
</evidence>
<keyword evidence="9" id="KW-0804">Transcription</keyword>
<evidence type="ECO:0000256" key="8">
    <source>
        <dbReference type="ARBA" id="ARBA00023015"/>
    </source>
</evidence>
<keyword evidence="4" id="KW-0479">Metal-binding</keyword>
<dbReference type="Pfam" id="PF26084">
    <property type="entry name" value="PWI_Topors"/>
    <property type="match status" value="1"/>
</dbReference>
<dbReference type="PROSITE" id="PS00518">
    <property type="entry name" value="ZF_RING_1"/>
    <property type="match status" value="1"/>
</dbReference>
<evidence type="ECO:0000256" key="16">
    <source>
        <dbReference type="SAM" id="MobiDB-lite"/>
    </source>
</evidence>
<feature type="compositionally biased region" description="Basic residues" evidence="16">
    <location>
        <begin position="391"/>
        <end position="416"/>
    </location>
</feature>
<dbReference type="Pfam" id="PF00097">
    <property type="entry name" value="zf-C3HC4"/>
    <property type="match status" value="1"/>
</dbReference>